<dbReference type="EMBL" id="MVHE01000022">
    <property type="protein sequence ID" value="ORA20496.1"/>
    <property type="molecule type" value="Genomic_DNA"/>
</dbReference>
<dbReference type="RefSeq" id="WP_245850325.1">
    <property type="nucleotide sequence ID" value="NZ_JACKTS010000046.1"/>
</dbReference>
<feature type="transmembrane region" description="Helical" evidence="1">
    <location>
        <begin position="48"/>
        <end position="67"/>
    </location>
</feature>
<keyword evidence="1" id="KW-0472">Membrane</keyword>
<dbReference type="Proteomes" id="UP000192284">
    <property type="component" value="Unassembled WGS sequence"/>
</dbReference>
<organism evidence="2 3">
    <name type="scientific">Mycobacterium angelicum</name>
    <dbReference type="NCBI Taxonomy" id="470074"/>
    <lineage>
        <taxon>Bacteria</taxon>
        <taxon>Bacillati</taxon>
        <taxon>Actinomycetota</taxon>
        <taxon>Actinomycetes</taxon>
        <taxon>Mycobacteriales</taxon>
        <taxon>Mycobacteriaceae</taxon>
        <taxon>Mycobacterium</taxon>
    </lineage>
</organism>
<gene>
    <name evidence="2" type="ORF">BST12_15135</name>
</gene>
<keyword evidence="3" id="KW-1185">Reference proteome</keyword>
<proteinExistence type="predicted"/>
<accession>A0A1W9ZSH1</accession>
<sequence>MNSSQPTLATTRMFARVIGPFVIIITGTAIVRASAMRTLLNDFQANSVWPWVTGAFVLLIGLVVIALHPYWRGAPAIIVSVFGWMTALKGFFLMALPQGYLSFAGTAVDALIWWRVGFVAMAIVGGYLTFVGWMPTASRPGPQLASSAPDIRRAA</sequence>
<keyword evidence="1" id="KW-1133">Transmembrane helix</keyword>
<evidence type="ECO:0000313" key="3">
    <source>
        <dbReference type="Proteomes" id="UP000192284"/>
    </source>
</evidence>
<keyword evidence="1" id="KW-0812">Transmembrane</keyword>
<name>A0A1W9ZSH1_MYCAN</name>
<comment type="caution">
    <text evidence="2">The sequence shown here is derived from an EMBL/GenBank/DDBJ whole genome shotgun (WGS) entry which is preliminary data.</text>
</comment>
<dbReference type="AlphaFoldDB" id="A0A1W9ZSH1"/>
<protein>
    <submittedName>
        <fullName evidence="2">Uncharacterized protein</fullName>
    </submittedName>
</protein>
<feature type="transmembrane region" description="Helical" evidence="1">
    <location>
        <begin position="74"/>
        <end position="92"/>
    </location>
</feature>
<reference evidence="2 3" key="1">
    <citation type="submission" date="2017-02" db="EMBL/GenBank/DDBJ databases">
        <title>The new phylogeny of genus Mycobacterium.</title>
        <authorList>
            <person name="Tortoli E."/>
            <person name="Trovato A."/>
            <person name="Cirillo D.M."/>
        </authorList>
    </citation>
    <scope>NUCLEOTIDE SEQUENCE [LARGE SCALE GENOMIC DNA]</scope>
    <source>
        <strain evidence="2 3">DSM 45057</strain>
    </source>
</reference>
<feature type="transmembrane region" description="Helical" evidence="1">
    <location>
        <begin position="14"/>
        <end position="36"/>
    </location>
</feature>
<evidence type="ECO:0000313" key="2">
    <source>
        <dbReference type="EMBL" id="ORA20496.1"/>
    </source>
</evidence>
<evidence type="ECO:0000256" key="1">
    <source>
        <dbReference type="SAM" id="Phobius"/>
    </source>
</evidence>
<feature type="transmembrane region" description="Helical" evidence="1">
    <location>
        <begin position="112"/>
        <end position="133"/>
    </location>
</feature>